<dbReference type="PANTHER" id="PTHR23505">
    <property type="entry name" value="SPINSTER"/>
    <property type="match status" value="1"/>
</dbReference>
<feature type="domain" description="Major facilitator superfamily (MFS) profile" evidence="9">
    <location>
        <begin position="42"/>
        <end position="477"/>
    </location>
</feature>
<evidence type="ECO:0000256" key="1">
    <source>
        <dbReference type="ARBA" id="ARBA00004141"/>
    </source>
</evidence>
<protein>
    <recommendedName>
        <fullName evidence="9">Major facilitator superfamily (MFS) profile domain-containing protein</fullName>
    </recommendedName>
</protein>
<evidence type="ECO:0000256" key="5">
    <source>
        <dbReference type="ARBA" id="ARBA00023136"/>
    </source>
</evidence>
<evidence type="ECO:0000256" key="7">
    <source>
        <dbReference type="SAM" id="MobiDB-lite"/>
    </source>
</evidence>
<proteinExistence type="inferred from homology"/>
<keyword evidence="3 8" id="KW-0812">Transmembrane</keyword>
<feature type="compositionally biased region" description="Polar residues" evidence="7">
    <location>
        <begin position="10"/>
        <end position="24"/>
    </location>
</feature>
<gene>
    <name evidence="10" type="ORF">CYNAS_LOCUS1016</name>
</gene>
<feature type="transmembrane region" description="Helical" evidence="8">
    <location>
        <begin position="80"/>
        <end position="100"/>
    </location>
</feature>
<evidence type="ECO:0000313" key="11">
    <source>
        <dbReference type="Proteomes" id="UP001176961"/>
    </source>
</evidence>
<dbReference type="Gene3D" id="1.20.1250.20">
    <property type="entry name" value="MFS general substrate transporter like domains"/>
    <property type="match status" value="1"/>
</dbReference>
<dbReference type="GO" id="GO:0022857">
    <property type="term" value="F:transmembrane transporter activity"/>
    <property type="evidence" value="ECO:0007669"/>
    <property type="project" value="InterPro"/>
</dbReference>
<feature type="transmembrane region" description="Helical" evidence="8">
    <location>
        <begin position="131"/>
        <end position="151"/>
    </location>
</feature>
<evidence type="ECO:0000259" key="9">
    <source>
        <dbReference type="PROSITE" id="PS50850"/>
    </source>
</evidence>
<keyword evidence="5 8" id="KW-0472">Membrane</keyword>
<dbReference type="InterPro" id="IPR020846">
    <property type="entry name" value="MFS_dom"/>
</dbReference>
<dbReference type="CDD" id="cd17328">
    <property type="entry name" value="MFS_spinster_like"/>
    <property type="match status" value="1"/>
</dbReference>
<dbReference type="SUPFAM" id="SSF103473">
    <property type="entry name" value="MFS general substrate transporter"/>
    <property type="match status" value="1"/>
</dbReference>
<dbReference type="PROSITE" id="PS50850">
    <property type="entry name" value="MFS"/>
    <property type="match status" value="1"/>
</dbReference>
<feature type="transmembrane region" description="Helical" evidence="8">
    <location>
        <begin position="40"/>
        <end position="60"/>
    </location>
</feature>
<dbReference type="PANTHER" id="PTHR23505:SF88">
    <property type="entry name" value="MAJOR FACILITATOR SUPERFAMILY (MFS) PROFILE DOMAIN-CONTAINING PROTEIN"/>
    <property type="match status" value="1"/>
</dbReference>
<feature type="transmembrane region" description="Helical" evidence="8">
    <location>
        <begin position="199"/>
        <end position="219"/>
    </location>
</feature>
<feature type="transmembrane region" description="Helical" evidence="8">
    <location>
        <begin position="454"/>
        <end position="477"/>
    </location>
</feature>
<feature type="compositionally biased region" description="Basic and acidic residues" evidence="7">
    <location>
        <begin position="507"/>
        <end position="521"/>
    </location>
</feature>
<feature type="region of interest" description="Disordered" evidence="7">
    <location>
        <begin position="498"/>
        <end position="521"/>
    </location>
</feature>
<comment type="similarity">
    <text evidence="6">Belongs to the major facilitator superfamily. Spinster (TC 2.A.1.49) family.</text>
</comment>
<evidence type="ECO:0000256" key="6">
    <source>
        <dbReference type="ARBA" id="ARBA00024338"/>
    </source>
</evidence>
<dbReference type="InterPro" id="IPR044770">
    <property type="entry name" value="MFS_spinster-like"/>
</dbReference>
<feature type="transmembrane region" description="Helical" evidence="8">
    <location>
        <begin position="416"/>
        <end position="434"/>
    </location>
</feature>
<dbReference type="InterPro" id="IPR011701">
    <property type="entry name" value="MFS"/>
</dbReference>
<keyword evidence="2" id="KW-0813">Transport</keyword>
<comment type="caution">
    <text evidence="10">The sequence shown here is derived from an EMBL/GenBank/DDBJ whole genome shotgun (WGS) entry which is preliminary data.</text>
</comment>
<feature type="transmembrane region" description="Helical" evidence="8">
    <location>
        <begin position="171"/>
        <end position="193"/>
    </location>
</feature>
<evidence type="ECO:0000256" key="8">
    <source>
        <dbReference type="SAM" id="Phobius"/>
    </source>
</evidence>
<keyword evidence="11" id="KW-1185">Reference proteome</keyword>
<dbReference type="GO" id="GO:0016020">
    <property type="term" value="C:membrane"/>
    <property type="evidence" value="ECO:0007669"/>
    <property type="project" value="UniProtKB-SubCell"/>
</dbReference>
<dbReference type="Pfam" id="PF07690">
    <property type="entry name" value="MFS_1"/>
    <property type="match status" value="1"/>
</dbReference>
<dbReference type="Proteomes" id="UP001176961">
    <property type="component" value="Unassembled WGS sequence"/>
</dbReference>
<evidence type="ECO:0000256" key="2">
    <source>
        <dbReference type="ARBA" id="ARBA00022448"/>
    </source>
</evidence>
<feature type="region of interest" description="Disordered" evidence="7">
    <location>
        <begin position="1"/>
        <end position="24"/>
    </location>
</feature>
<feature type="transmembrane region" description="Helical" evidence="8">
    <location>
        <begin position="107"/>
        <end position="125"/>
    </location>
</feature>
<feature type="transmembrane region" description="Helical" evidence="8">
    <location>
        <begin position="307"/>
        <end position="328"/>
    </location>
</feature>
<organism evidence="10 11">
    <name type="scientific">Cylicocyclus nassatus</name>
    <name type="common">Nematode worm</name>
    <dbReference type="NCBI Taxonomy" id="53992"/>
    <lineage>
        <taxon>Eukaryota</taxon>
        <taxon>Metazoa</taxon>
        <taxon>Ecdysozoa</taxon>
        <taxon>Nematoda</taxon>
        <taxon>Chromadorea</taxon>
        <taxon>Rhabditida</taxon>
        <taxon>Rhabditina</taxon>
        <taxon>Rhabditomorpha</taxon>
        <taxon>Strongyloidea</taxon>
        <taxon>Strongylidae</taxon>
        <taxon>Cylicocyclus</taxon>
    </lineage>
</organism>
<comment type="subcellular location">
    <subcellularLocation>
        <location evidence="1">Membrane</location>
        <topology evidence="1">Multi-pass membrane protein</topology>
    </subcellularLocation>
</comment>
<accession>A0AA36DM92</accession>
<evidence type="ECO:0000256" key="4">
    <source>
        <dbReference type="ARBA" id="ARBA00022989"/>
    </source>
</evidence>
<dbReference type="InterPro" id="IPR036259">
    <property type="entry name" value="MFS_trans_sf"/>
</dbReference>
<evidence type="ECO:0000256" key="3">
    <source>
        <dbReference type="ARBA" id="ARBA00022692"/>
    </source>
</evidence>
<feature type="transmembrane region" description="Helical" evidence="8">
    <location>
        <begin position="349"/>
        <end position="369"/>
    </location>
</feature>
<reference evidence="10" key="1">
    <citation type="submission" date="2023-07" db="EMBL/GenBank/DDBJ databases">
        <authorList>
            <consortium name="CYATHOMIX"/>
        </authorList>
    </citation>
    <scope>NUCLEOTIDE SEQUENCE</scope>
    <source>
        <strain evidence="10">N/A</strain>
    </source>
</reference>
<feature type="transmembrane region" description="Helical" evidence="8">
    <location>
        <begin position="375"/>
        <end position="395"/>
    </location>
</feature>
<feature type="transmembrane region" description="Helical" evidence="8">
    <location>
        <begin position="254"/>
        <end position="276"/>
    </location>
</feature>
<evidence type="ECO:0000313" key="10">
    <source>
        <dbReference type="EMBL" id="CAJ0589033.1"/>
    </source>
</evidence>
<dbReference type="EMBL" id="CATQJL010000001">
    <property type="protein sequence ID" value="CAJ0589033.1"/>
    <property type="molecule type" value="Genomic_DNA"/>
</dbReference>
<keyword evidence="4 8" id="KW-1133">Transmembrane helix</keyword>
<sequence length="521" mass="57442">MVRTKEYKSETPSTSYEPSMSDNTSITKKYTSEFKDPRKILSVSILFCVNLLNYMDRYTIAGVLTNIQSFYHINDAQGGLLQTVFIIFFMLCSPLVGYLGDRYSRKNIMLAGISVWVGAVVASTFVPEDKFWLFLVFRGIVGVGEASYAIVSPSLIADMFTSQNRSKMLMVFYFAIPCGSGLGFIVGSSVTALTGQWGWGVRVTAVIGVVCLAMIVLFIREPQRGAAEREKGEIVVEVVTTNYWEDIKALLANLTYIFGTIAYTAIVFVVGTLTFWGPTAVQHSEADRLGFNSTTLLDPKEKVQINFNFGLVTFIGGVFGVSFGSALSMMLRTGWGPFRCVKTIRSDPIVCGLGALLSIPCLYLAIHFIRKNVTVCYVLTFFTITTICFNWATVVDMLMTVVPPARRSAANSWQMLLSHLLGDASGPYVIGIISDAIRGDDDSPYGHYVSLSKAFYLPNALQLISAVVFFVAACTFVRDHNRFKEAMGVLHCTEKSLQNGPSIENGEDNRGFATTEKEKGM</sequence>
<name>A0AA36DM92_CYLNA</name>
<dbReference type="AlphaFoldDB" id="A0AA36DM92"/>